<feature type="compositionally biased region" description="Polar residues" evidence="2">
    <location>
        <begin position="146"/>
        <end position="157"/>
    </location>
</feature>
<evidence type="ECO:0000313" key="5">
    <source>
        <dbReference type="Proteomes" id="UP001150925"/>
    </source>
</evidence>
<keyword evidence="5" id="KW-1185">Reference proteome</keyword>
<dbReference type="Pfam" id="PF13650">
    <property type="entry name" value="Asp_protease_2"/>
    <property type="match status" value="1"/>
</dbReference>
<name>A0A9W8E4R5_9FUNG</name>
<dbReference type="Gene3D" id="4.10.60.10">
    <property type="entry name" value="Zinc finger, CCHC-type"/>
    <property type="match status" value="1"/>
</dbReference>
<comment type="caution">
    <text evidence="4">The sequence shown here is derived from an EMBL/GenBank/DDBJ whole genome shotgun (WGS) entry which is preliminary data.</text>
</comment>
<protein>
    <recommendedName>
        <fullName evidence="3">CCHC-type domain-containing protein</fullName>
    </recommendedName>
</protein>
<evidence type="ECO:0000313" key="4">
    <source>
        <dbReference type="EMBL" id="KAJ1955981.1"/>
    </source>
</evidence>
<dbReference type="InterPro" id="IPR021109">
    <property type="entry name" value="Peptidase_aspartic_dom_sf"/>
</dbReference>
<feature type="region of interest" description="Disordered" evidence="2">
    <location>
        <begin position="78"/>
        <end position="111"/>
    </location>
</feature>
<reference evidence="4" key="1">
    <citation type="submission" date="2022-07" db="EMBL/GenBank/DDBJ databases">
        <title>Phylogenomic reconstructions and comparative analyses of Kickxellomycotina fungi.</title>
        <authorList>
            <person name="Reynolds N.K."/>
            <person name="Stajich J.E."/>
            <person name="Barry K."/>
            <person name="Grigoriev I.V."/>
            <person name="Crous P."/>
            <person name="Smith M.E."/>
        </authorList>
    </citation>
    <scope>NUCLEOTIDE SEQUENCE</scope>
    <source>
        <strain evidence="4">RSA 1196</strain>
    </source>
</reference>
<proteinExistence type="predicted"/>
<dbReference type="InterPro" id="IPR036875">
    <property type="entry name" value="Znf_CCHC_sf"/>
</dbReference>
<dbReference type="SUPFAM" id="SSF57756">
    <property type="entry name" value="Retrovirus zinc finger-like domains"/>
    <property type="match status" value="1"/>
</dbReference>
<evidence type="ECO:0000256" key="1">
    <source>
        <dbReference type="PROSITE-ProRule" id="PRU00047"/>
    </source>
</evidence>
<feature type="domain" description="CCHC-type" evidence="3">
    <location>
        <begin position="172"/>
        <end position="185"/>
    </location>
</feature>
<dbReference type="AlphaFoldDB" id="A0A9W8E4R5"/>
<organism evidence="4 5">
    <name type="scientific">Dispira parvispora</name>
    <dbReference type="NCBI Taxonomy" id="1520584"/>
    <lineage>
        <taxon>Eukaryota</taxon>
        <taxon>Fungi</taxon>
        <taxon>Fungi incertae sedis</taxon>
        <taxon>Zoopagomycota</taxon>
        <taxon>Kickxellomycotina</taxon>
        <taxon>Dimargaritomycetes</taxon>
        <taxon>Dimargaritales</taxon>
        <taxon>Dimargaritaceae</taxon>
        <taxon>Dispira</taxon>
    </lineage>
</organism>
<feature type="compositionally biased region" description="Basic and acidic residues" evidence="2">
    <location>
        <begin position="125"/>
        <end position="137"/>
    </location>
</feature>
<evidence type="ECO:0000259" key="3">
    <source>
        <dbReference type="PROSITE" id="PS50158"/>
    </source>
</evidence>
<dbReference type="GO" id="GO:0008270">
    <property type="term" value="F:zinc ion binding"/>
    <property type="evidence" value="ECO:0007669"/>
    <property type="project" value="UniProtKB-KW"/>
</dbReference>
<dbReference type="GO" id="GO:0003676">
    <property type="term" value="F:nucleic acid binding"/>
    <property type="evidence" value="ECO:0007669"/>
    <property type="project" value="InterPro"/>
</dbReference>
<dbReference type="Proteomes" id="UP001150925">
    <property type="component" value="Unassembled WGS sequence"/>
</dbReference>
<dbReference type="InterPro" id="IPR001878">
    <property type="entry name" value="Znf_CCHC"/>
</dbReference>
<dbReference type="OrthoDB" id="2289680at2759"/>
<accession>A0A9W8E4R5</accession>
<keyword evidence="1" id="KW-0862">Zinc</keyword>
<feature type="non-terminal residue" evidence="4">
    <location>
        <position position="423"/>
    </location>
</feature>
<keyword evidence="1" id="KW-0863">Zinc-finger</keyword>
<feature type="region of interest" description="Disordered" evidence="2">
    <location>
        <begin position="125"/>
        <end position="165"/>
    </location>
</feature>
<gene>
    <name evidence="4" type="ORF">IWQ62_005411</name>
</gene>
<evidence type="ECO:0000256" key="2">
    <source>
        <dbReference type="SAM" id="MobiDB-lite"/>
    </source>
</evidence>
<dbReference type="SUPFAM" id="SSF50630">
    <property type="entry name" value="Acid proteases"/>
    <property type="match status" value="1"/>
</dbReference>
<keyword evidence="1" id="KW-0479">Metal-binding</keyword>
<dbReference type="Gene3D" id="2.40.70.10">
    <property type="entry name" value="Acid Proteases"/>
    <property type="match status" value="1"/>
</dbReference>
<feature type="compositionally biased region" description="Polar residues" evidence="2">
    <location>
        <begin position="94"/>
        <end position="110"/>
    </location>
</feature>
<dbReference type="PROSITE" id="PS50158">
    <property type="entry name" value="ZF_CCHC"/>
    <property type="match status" value="1"/>
</dbReference>
<sequence length="423" mass="47535">MQSTSNHRSPHTLEQRLQSLRQQRQAVYFELEHIQEELWDTPVTADFTTTRSEIQAKLDDKSNQFNLLNSYIQDIKSRLQSSRPPEPDVAPRPSVQQDTRLPTQEPTNDRFSAAPLFDMADSHREHERFGHRTEDCHHRKAKLASKNPSSSTKAAQDTKSSAATTGSSTVTCYKCKRTGHYANNCHYSMVQQRDNTASLQLKATTTMDTTPDTMVQSDNDDDDGDAELYAIADQPMEYDESMDCYTIPIIVNGTKQLGFLDTGANKTYIAKTLVVSLGVKVRRVNGIITSLDSAINMPRYSVTEPLNIRIGDISFSECCEVINITNAPSVFFGRDVIHKLQIPVFSMPYEHTKASDPHYPDRMDDIPPITLASLSAEESNEEFTELRESLLFKIGPVIQINTNISDEAFCPIPEAIVHLETPT</sequence>
<dbReference type="EMBL" id="JANBPY010002218">
    <property type="protein sequence ID" value="KAJ1955981.1"/>
    <property type="molecule type" value="Genomic_DNA"/>
</dbReference>